<dbReference type="RefSeq" id="WP_343859127.1">
    <property type="nucleotide sequence ID" value="NZ_BAAAFD010000004.1"/>
</dbReference>
<evidence type="ECO:0000313" key="2">
    <source>
        <dbReference type="EMBL" id="GAA0856528.1"/>
    </source>
</evidence>
<comment type="caution">
    <text evidence="2">The sequence shown here is derived from an EMBL/GenBank/DDBJ whole genome shotgun (WGS) entry which is preliminary data.</text>
</comment>
<name>A0ABP3WTK4_9ALTE</name>
<protein>
    <submittedName>
        <fullName evidence="2">MSHA biogenesis protein MshJ</fullName>
    </submittedName>
</protein>
<proteinExistence type="predicted"/>
<keyword evidence="3" id="KW-1185">Reference proteome</keyword>
<keyword evidence="1" id="KW-0472">Membrane</keyword>
<evidence type="ECO:0000313" key="3">
    <source>
        <dbReference type="Proteomes" id="UP001500359"/>
    </source>
</evidence>
<reference evidence="3" key="1">
    <citation type="journal article" date="2019" name="Int. J. Syst. Evol. Microbiol.">
        <title>The Global Catalogue of Microorganisms (GCM) 10K type strain sequencing project: providing services to taxonomists for standard genome sequencing and annotation.</title>
        <authorList>
            <consortium name="The Broad Institute Genomics Platform"/>
            <consortium name="The Broad Institute Genome Sequencing Center for Infectious Disease"/>
            <person name="Wu L."/>
            <person name="Ma J."/>
        </authorList>
    </citation>
    <scope>NUCLEOTIDE SEQUENCE [LARGE SCALE GENOMIC DNA]</scope>
    <source>
        <strain evidence="3">JCM 15896</strain>
    </source>
</reference>
<keyword evidence="1" id="KW-1133">Transmembrane helix</keyword>
<gene>
    <name evidence="2" type="ORF">GCM10009114_18810</name>
</gene>
<dbReference type="Proteomes" id="UP001500359">
    <property type="component" value="Unassembled WGS sequence"/>
</dbReference>
<feature type="transmembrane region" description="Helical" evidence="1">
    <location>
        <begin position="25"/>
        <end position="44"/>
    </location>
</feature>
<dbReference type="EMBL" id="BAAAFD010000004">
    <property type="protein sequence ID" value="GAA0856528.1"/>
    <property type="molecule type" value="Genomic_DNA"/>
</dbReference>
<keyword evidence="1" id="KW-0812">Transmembrane</keyword>
<accession>A0ABP3WTK4</accession>
<sequence>MSQSYAQKYQELQVKFLKLTQRERMLALIAALSCVLLGGYVFFIEPKLVLWDKQKMEEQRQAGEIERLDTEINALQQALLDDPNTPIKARLGSIQKQIIGADNALAAQTKDLVPANQMSKLLESVFAQFDRLKLMEMRSIAPTAMLAIDDKNELTDVNLYQHGVQLTLQGSYFDIQKYLQRVEALPYQFYWKKFSYQVDEYPNAQVQIEIYTLSTNRAFIGVWNNG</sequence>
<evidence type="ECO:0000256" key="1">
    <source>
        <dbReference type="SAM" id="Phobius"/>
    </source>
</evidence>
<organism evidence="2 3">
    <name type="scientific">Aliiglaciecola litoralis</name>
    <dbReference type="NCBI Taxonomy" id="582857"/>
    <lineage>
        <taxon>Bacteria</taxon>
        <taxon>Pseudomonadati</taxon>
        <taxon>Pseudomonadota</taxon>
        <taxon>Gammaproteobacteria</taxon>
        <taxon>Alteromonadales</taxon>
        <taxon>Alteromonadaceae</taxon>
        <taxon>Aliiglaciecola</taxon>
    </lineage>
</organism>